<proteinExistence type="predicted"/>
<evidence type="ECO:0000313" key="1">
    <source>
        <dbReference type="EMBL" id="OEL13402.1"/>
    </source>
</evidence>
<organism evidence="1 2">
    <name type="scientific">Dichanthelium oligosanthes</name>
    <dbReference type="NCBI Taxonomy" id="888268"/>
    <lineage>
        <taxon>Eukaryota</taxon>
        <taxon>Viridiplantae</taxon>
        <taxon>Streptophyta</taxon>
        <taxon>Embryophyta</taxon>
        <taxon>Tracheophyta</taxon>
        <taxon>Spermatophyta</taxon>
        <taxon>Magnoliopsida</taxon>
        <taxon>Liliopsida</taxon>
        <taxon>Poales</taxon>
        <taxon>Poaceae</taxon>
        <taxon>PACMAD clade</taxon>
        <taxon>Panicoideae</taxon>
        <taxon>Panicodae</taxon>
        <taxon>Paniceae</taxon>
        <taxon>Dichantheliinae</taxon>
        <taxon>Dichanthelium</taxon>
    </lineage>
</organism>
<name>A0A1E5UKJ7_9POAL</name>
<sequence length="144" mass="16339">MSLREPRRAASSAVWVWRTAFSASTARRPCMVRPSGGDVRVLAAQVQYPRRLRMLATLRRLPRRRDVLRRLHAEPLLRHLRAQLLLRARRGGEGRCRRGERARAPAPGRGIHYCCLACFLPRTALSCKNKTEQNMPNGGRSASC</sequence>
<dbReference type="AlphaFoldDB" id="A0A1E5UKJ7"/>
<keyword evidence="2" id="KW-1185">Reference proteome</keyword>
<comment type="caution">
    <text evidence="1">The sequence shown here is derived from an EMBL/GenBank/DDBJ whole genome shotgun (WGS) entry which is preliminary data.</text>
</comment>
<dbReference type="Proteomes" id="UP000095767">
    <property type="component" value="Unassembled WGS sequence"/>
</dbReference>
<gene>
    <name evidence="1" type="ORF">BAE44_0025582</name>
</gene>
<reference evidence="1 2" key="1">
    <citation type="submission" date="2016-09" db="EMBL/GenBank/DDBJ databases">
        <title>The draft genome of Dichanthelium oligosanthes: A C3 panicoid grass species.</title>
        <authorList>
            <person name="Studer A.J."/>
            <person name="Schnable J.C."/>
            <person name="Brutnell T.P."/>
        </authorList>
    </citation>
    <scope>NUCLEOTIDE SEQUENCE [LARGE SCALE GENOMIC DNA]</scope>
    <source>
        <strain evidence="2">cv. Kellogg 1175</strain>
        <tissue evidence="1">Leaf</tissue>
    </source>
</reference>
<evidence type="ECO:0000313" key="2">
    <source>
        <dbReference type="Proteomes" id="UP000095767"/>
    </source>
</evidence>
<protein>
    <submittedName>
        <fullName evidence="1">Uncharacterized protein</fullName>
    </submittedName>
</protein>
<accession>A0A1E5UKJ7</accession>
<dbReference type="EMBL" id="LWDX02073459">
    <property type="protein sequence ID" value="OEL13402.1"/>
    <property type="molecule type" value="Genomic_DNA"/>
</dbReference>